<dbReference type="Gene3D" id="3.80.10.10">
    <property type="entry name" value="Ribonuclease Inhibitor"/>
    <property type="match status" value="1"/>
</dbReference>
<dbReference type="InterPro" id="IPR032675">
    <property type="entry name" value="LRR_dom_sf"/>
</dbReference>
<dbReference type="AlphaFoldDB" id="A0A067MX19"/>
<evidence type="ECO:0000313" key="2">
    <source>
        <dbReference type="Proteomes" id="UP000027195"/>
    </source>
</evidence>
<gene>
    <name evidence="1" type="ORF">BOTBODRAFT_51695</name>
</gene>
<dbReference type="EMBL" id="KL198019">
    <property type="protein sequence ID" value="KDQ19240.1"/>
    <property type="molecule type" value="Genomic_DNA"/>
</dbReference>
<proteinExistence type="predicted"/>
<dbReference type="SUPFAM" id="SSF52047">
    <property type="entry name" value="RNI-like"/>
    <property type="match status" value="1"/>
</dbReference>
<keyword evidence="2" id="KW-1185">Reference proteome</keyword>
<sequence>MDERLGLASNIPLSSLSLTSLELSLTLIHPIHSLFPHLRTLLIHENSRFYRGANLLRHLVEHSLPPLVSIVLISTGTTDGELCWCLERLPLIQKLDLIDCLCISDTFLEALSTPGQAGYLAPQLKQIGLSETPSHITPGAIVDMLSARCNAPFVEVPQRTTWASRAWSWTGFLYGVGPNHHGVIQPQDMSTSAILE</sequence>
<evidence type="ECO:0000313" key="1">
    <source>
        <dbReference type="EMBL" id="KDQ19240.1"/>
    </source>
</evidence>
<organism evidence="1 2">
    <name type="scientific">Botryobasidium botryosum (strain FD-172 SS1)</name>
    <dbReference type="NCBI Taxonomy" id="930990"/>
    <lineage>
        <taxon>Eukaryota</taxon>
        <taxon>Fungi</taxon>
        <taxon>Dikarya</taxon>
        <taxon>Basidiomycota</taxon>
        <taxon>Agaricomycotina</taxon>
        <taxon>Agaricomycetes</taxon>
        <taxon>Cantharellales</taxon>
        <taxon>Botryobasidiaceae</taxon>
        <taxon>Botryobasidium</taxon>
    </lineage>
</organism>
<protein>
    <recommendedName>
        <fullName evidence="3">RNI-like protein</fullName>
    </recommendedName>
</protein>
<reference evidence="2" key="1">
    <citation type="journal article" date="2014" name="Proc. Natl. Acad. Sci. U.S.A.">
        <title>Extensive sampling of basidiomycete genomes demonstrates inadequacy of the white-rot/brown-rot paradigm for wood decay fungi.</title>
        <authorList>
            <person name="Riley R."/>
            <person name="Salamov A.A."/>
            <person name="Brown D.W."/>
            <person name="Nagy L.G."/>
            <person name="Floudas D."/>
            <person name="Held B.W."/>
            <person name="Levasseur A."/>
            <person name="Lombard V."/>
            <person name="Morin E."/>
            <person name="Otillar R."/>
            <person name="Lindquist E.A."/>
            <person name="Sun H."/>
            <person name="LaButti K.M."/>
            <person name="Schmutz J."/>
            <person name="Jabbour D."/>
            <person name="Luo H."/>
            <person name="Baker S.E."/>
            <person name="Pisabarro A.G."/>
            <person name="Walton J.D."/>
            <person name="Blanchette R.A."/>
            <person name="Henrissat B."/>
            <person name="Martin F."/>
            <person name="Cullen D."/>
            <person name="Hibbett D.S."/>
            <person name="Grigoriev I.V."/>
        </authorList>
    </citation>
    <scope>NUCLEOTIDE SEQUENCE [LARGE SCALE GENOMIC DNA]</scope>
    <source>
        <strain evidence="2">FD-172 SS1</strain>
    </source>
</reference>
<dbReference type="Proteomes" id="UP000027195">
    <property type="component" value="Unassembled WGS sequence"/>
</dbReference>
<dbReference type="HOGENOM" id="CLU_1390004_0_0_1"/>
<dbReference type="InParanoid" id="A0A067MX19"/>
<name>A0A067MX19_BOTB1</name>
<accession>A0A067MX19</accession>
<evidence type="ECO:0008006" key="3">
    <source>
        <dbReference type="Google" id="ProtNLM"/>
    </source>
</evidence>